<dbReference type="InterPro" id="IPR045249">
    <property type="entry name" value="HARBI1-like"/>
</dbReference>
<dbReference type="GO" id="GO:0046872">
    <property type="term" value="F:metal ion binding"/>
    <property type="evidence" value="ECO:0007669"/>
    <property type="project" value="UniProtKB-KW"/>
</dbReference>
<evidence type="ECO:0000256" key="6">
    <source>
        <dbReference type="ARBA" id="ARBA00022801"/>
    </source>
</evidence>
<comment type="cofactor">
    <cofactor evidence="1">
        <name>a divalent metal cation</name>
        <dbReference type="ChEBI" id="CHEBI:60240"/>
    </cofactor>
</comment>
<protein>
    <submittedName>
        <fullName evidence="10">Retrotransposon protein</fullName>
    </submittedName>
</protein>
<dbReference type="Proteomes" id="UP000321947">
    <property type="component" value="Unassembled WGS sequence"/>
</dbReference>
<keyword evidence="6" id="KW-0378">Hydrolase</keyword>
<dbReference type="GO" id="GO:0016787">
    <property type="term" value="F:hydrolase activity"/>
    <property type="evidence" value="ECO:0007669"/>
    <property type="project" value="UniProtKB-KW"/>
</dbReference>
<evidence type="ECO:0000313" key="10">
    <source>
        <dbReference type="EMBL" id="TYK03657.1"/>
    </source>
</evidence>
<evidence type="ECO:0000256" key="3">
    <source>
        <dbReference type="ARBA" id="ARBA00006958"/>
    </source>
</evidence>
<evidence type="ECO:0000256" key="7">
    <source>
        <dbReference type="ARBA" id="ARBA00023242"/>
    </source>
</evidence>
<name>A0A5D3BVY9_CUCMM</name>
<proteinExistence type="inferred from homology"/>
<dbReference type="Pfam" id="PF13359">
    <property type="entry name" value="DDE_Tnp_4"/>
    <property type="match status" value="1"/>
</dbReference>
<evidence type="ECO:0000256" key="2">
    <source>
        <dbReference type="ARBA" id="ARBA00004123"/>
    </source>
</evidence>
<comment type="subcellular location">
    <subcellularLocation>
        <location evidence="2">Nucleus</location>
    </subcellularLocation>
</comment>
<keyword evidence="7" id="KW-0539">Nucleus</keyword>
<comment type="similarity">
    <text evidence="3">Belongs to the HARBI1 family.</text>
</comment>
<dbReference type="EMBL" id="SSTE01019309">
    <property type="protein sequence ID" value="KAA0036681.1"/>
    <property type="molecule type" value="Genomic_DNA"/>
</dbReference>
<gene>
    <name evidence="10" type="ORF">E5676_scaffold863G00100</name>
    <name evidence="9" type="ORF">E6C27_scaffold510G00250</name>
</gene>
<keyword evidence="4" id="KW-0540">Nuclease</keyword>
<dbReference type="PANTHER" id="PTHR22930">
    <property type="match status" value="1"/>
</dbReference>
<evidence type="ECO:0000313" key="11">
    <source>
        <dbReference type="Proteomes" id="UP000321393"/>
    </source>
</evidence>
<evidence type="ECO:0000256" key="4">
    <source>
        <dbReference type="ARBA" id="ARBA00022722"/>
    </source>
</evidence>
<dbReference type="PANTHER" id="PTHR22930:SF293">
    <property type="entry name" value="PROTEIN ALP1-LIKE"/>
    <property type="match status" value="1"/>
</dbReference>
<evidence type="ECO:0000256" key="5">
    <source>
        <dbReference type="ARBA" id="ARBA00022723"/>
    </source>
</evidence>
<organism evidence="10 12">
    <name type="scientific">Cucumis melo var. makuwa</name>
    <name type="common">Oriental melon</name>
    <dbReference type="NCBI Taxonomy" id="1194695"/>
    <lineage>
        <taxon>Eukaryota</taxon>
        <taxon>Viridiplantae</taxon>
        <taxon>Streptophyta</taxon>
        <taxon>Embryophyta</taxon>
        <taxon>Tracheophyta</taxon>
        <taxon>Spermatophyta</taxon>
        <taxon>Magnoliopsida</taxon>
        <taxon>eudicotyledons</taxon>
        <taxon>Gunneridae</taxon>
        <taxon>Pentapetalae</taxon>
        <taxon>rosids</taxon>
        <taxon>fabids</taxon>
        <taxon>Cucurbitales</taxon>
        <taxon>Cucurbitaceae</taxon>
        <taxon>Benincaseae</taxon>
        <taxon>Cucumis</taxon>
    </lineage>
</organism>
<reference evidence="11 12" key="1">
    <citation type="submission" date="2019-08" db="EMBL/GenBank/DDBJ databases">
        <title>Draft genome sequences of two oriental melons (Cucumis melo L. var makuwa).</title>
        <authorList>
            <person name="Kwon S.-Y."/>
        </authorList>
    </citation>
    <scope>NUCLEOTIDE SEQUENCE [LARGE SCALE GENOMIC DNA]</scope>
    <source>
        <strain evidence="12">cv. Chang Bougi</strain>
        <strain evidence="11">cv. SW 3</strain>
        <tissue evidence="10">Leaf</tissue>
    </source>
</reference>
<accession>A0A5D3BVY9</accession>
<comment type="caution">
    <text evidence="10">The sequence shown here is derived from an EMBL/GenBank/DDBJ whole genome shotgun (WGS) entry which is preliminary data.</text>
</comment>
<dbReference type="InterPro" id="IPR027806">
    <property type="entry name" value="HARBI1_dom"/>
</dbReference>
<dbReference type="EMBL" id="SSTD01014872">
    <property type="protein sequence ID" value="TYK03657.1"/>
    <property type="molecule type" value="Genomic_DNA"/>
</dbReference>
<dbReference type="Proteomes" id="UP000321393">
    <property type="component" value="Unassembled WGS sequence"/>
</dbReference>
<keyword evidence="5" id="KW-0479">Metal-binding</keyword>
<evidence type="ECO:0000256" key="1">
    <source>
        <dbReference type="ARBA" id="ARBA00001968"/>
    </source>
</evidence>
<feature type="domain" description="DDE Tnp4" evidence="8">
    <location>
        <begin position="90"/>
        <end position="248"/>
    </location>
</feature>
<dbReference type="AlphaFoldDB" id="A0A5D3BVY9"/>
<dbReference type="GO" id="GO:0005634">
    <property type="term" value="C:nucleus"/>
    <property type="evidence" value="ECO:0007669"/>
    <property type="project" value="UniProtKB-SubCell"/>
</dbReference>
<sequence length="302" mass="34879">MDQQTLLEVLTAFTLVQRQMLLTLELLVNDNKHLPQTPFDTRHRIRQTIAGLSSTEIVDFEEMVAMFLYILAHDVMNHVIQRELNCLGALDGTYIKVNVLAADRLMFRTHKREIATNVLGVYDLKGDFVYVLFDWEGLASRLVNYPGCPFMRKWTARHYYLCDADYPNAEGLHAPYIGQIYHLQKWRGAGNVPTTTKENFNMKHSSTRNVIECAFNVLKGRWAILRGKSYYPLQVQCRTILTCCLLNNLINREMTNCKDIDNVDEGDSAYATTIAVEDISYIETTNERSQWCKKLVEVMFTE</sequence>
<dbReference type="OrthoDB" id="1699974at2759"/>
<evidence type="ECO:0000259" key="8">
    <source>
        <dbReference type="Pfam" id="PF13359"/>
    </source>
</evidence>
<evidence type="ECO:0000313" key="9">
    <source>
        <dbReference type="EMBL" id="KAA0036681.1"/>
    </source>
</evidence>
<evidence type="ECO:0000313" key="12">
    <source>
        <dbReference type="Proteomes" id="UP000321947"/>
    </source>
</evidence>
<dbReference type="GO" id="GO:0004518">
    <property type="term" value="F:nuclease activity"/>
    <property type="evidence" value="ECO:0007669"/>
    <property type="project" value="UniProtKB-KW"/>
</dbReference>